<dbReference type="SMART" id="SM00249">
    <property type="entry name" value="PHD"/>
    <property type="match status" value="2"/>
</dbReference>
<dbReference type="GO" id="GO:0004842">
    <property type="term" value="F:ubiquitin-protein transferase activity"/>
    <property type="evidence" value="ECO:0007669"/>
    <property type="project" value="TreeGrafter"/>
</dbReference>
<dbReference type="Gene3D" id="1.10.10.60">
    <property type="entry name" value="Homeodomain-like"/>
    <property type="match status" value="1"/>
</dbReference>
<evidence type="ECO:0000313" key="7">
    <source>
        <dbReference type="EMBL" id="KLO07425.1"/>
    </source>
</evidence>
<keyword evidence="1" id="KW-0479">Metal-binding</keyword>
<evidence type="ECO:0000256" key="2">
    <source>
        <dbReference type="ARBA" id="ARBA00022771"/>
    </source>
</evidence>
<proteinExistence type="predicted"/>
<dbReference type="Gene3D" id="3.30.50.10">
    <property type="entry name" value="Erythroid Transcription Factor GATA-1, subunit A"/>
    <property type="match status" value="1"/>
</dbReference>
<feature type="compositionally biased region" description="Polar residues" evidence="4">
    <location>
        <begin position="273"/>
        <end position="284"/>
    </location>
</feature>
<feature type="region of interest" description="Disordered" evidence="4">
    <location>
        <begin position="633"/>
        <end position="691"/>
    </location>
</feature>
<dbReference type="CDD" id="cd15571">
    <property type="entry name" value="ePHD"/>
    <property type="match status" value="1"/>
</dbReference>
<dbReference type="GO" id="GO:0006355">
    <property type="term" value="P:regulation of DNA-templated transcription"/>
    <property type="evidence" value="ECO:0007669"/>
    <property type="project" value="InterPro"/>
</dbReference>
<dbReference type="PANTHER" id="PTHR47672:SF1">
    <property type="entry name" value="E3 UBIQUITIN-PROTEIN LIGASE SNT2"/>
    <property type="match status" value="1"/>
</dbReference>
<dbReference type="EMBL" id="KQ086140">
    <property type="protein sequence ID" value="KLO07425.1"/>
    <property type="molecule type" value="Genomic_DNA"/>
</dbReference>
<dbReference type="GO" id="GO:0008270">
    <property type="term" value="F:zinc ion binding"/>
    <property type="evidence" value="ECO:0007669"/>
    <property type="project" value="UniProtKB-KW"/>
</dbReference>
<evidence type="ECO:0000256" key="4">
    <source>
        <dbReference type="SAM" id="MobiDB-lite"/>
    </source>
</evidence>
<dbReference type="PROSITE" id="PS51038">
    <property type="entry name" value="BAH"/>
    <property type="match status" value="1"/>
</dbReference>
<dbReference type="InParanoid" id="A0A0H2R6K9"/>
<dbReference type="AlphaFoldDB" id="A0A0H2R6K9"/>
<evidence type="ECO:0000313" key="8">
    <source>
        <dbReference type="Proteomes" id="UP000053477"/>
    </source>
</evidence>
<dbReference type="InterPro" id="IPR029617">
    <property type="entry name" value="Snt2"/>
</dbReference>
<dbReference type="Pfam" id="PF00628">
    <property type="entry name" value="PHD"/>
    <property type="match status" value="1"/>
</dbReference>
<feature type="compositionally biased region" description="Basic and acidic residues" evidence="4">
    <location>
        <begin position="534"/>
        <end position="546"/>
    </location>
</feature>
<feature type="region of interest" description="Disordered" evidence="4">
    <location>
        <begin position="259"/>
        <end position="324"/>
    </location>
</feature>
<dbReference type="InterPro" id="IPR013088">
    <property type="entry name" value="Znf_NHR/GATA"/>
</dbReference>
<dbReference type="CDD" id="cd15497">
    <property type="entry name" value="PHD1_Snt2p_like"/>
    <property type="match status" value="1"/>
</dbReference>
<dbReference type="SUPFAM" id="SSF57716">
    <property type="entry name" value="Glucocorticoid receptor-like (DNA-binding domain)"/>
    <property type="match status" value="1"/>
</dbReference>
<dbReference type="Pfam" id="PF01426">
    <property type="entry name" value="BAH"/>
    <property type="match status" value="1"/>
</dbReference>
<protein>
    <recommendedName>
        <fullName evidence="9">BAH-domain-containing protein</fullName>
    </recommendedName>
</protein>
<organism evidence="7 8">
    <name type="scientific">Schizopora paradoxa</name>
    <dbReference type="NCBI Taxonomy" id="27342"/>
    <lineage>
        <taxon>Eukaryota</taxon>
        <taxon>Fungi</taxon>
        <taxon>Dikarya</taxon>
        <taxon>Basidiomycota</taxon>
        <taxon>Agaricomycotina</taxon>
        <taxon>Agaricomycetes</taxon>
        <taxon>Hymenochaetales</taxon>
        <taxon>Schizoporaceae</taxon>
        <taxon>Schizopora</taxon>
    </lineage>
</organism>
<feature type="domain" description="BAH" evidence="5">
    <location>
        <begin position="24"/>
        <end position="160"/>
    </location>
</feature>
<reference evidence="7 8" key="1">
    <citation type="submission" date="2015-04" db="EMBL/GenBank/DDBJ databases">
        <title>Complete genome sequence of Schizopora paradoxa KUC8140, a cosmopolitan wood degrader in East Asia.</title>
        <authorList>
            <consortium name="DOE Joint Genome Institute"/>
            <person name="Min B."/>
            <person name="Park H."/>
            <person name="Jang Y."/>
            <person name="Kim J.-J."/>
            <person name="Kim K.H."/>
            <person name="Pangilinan J."/>
            <person name="Lipzen A."/>
            <person name="Riley R."/>
            <person name="Grigoriev I.V."/>
            <person name="Spatafora J.W."/>
            <person name="Choi I.-G."/>
        </authorList>
    </citation>
    <scope>NUCLEOTIDE SEQUENCE [LARGE SCALE GENOMIC DNA]</scope>
    <source>
        <strain evidence="7 8">KUC8140</strain>
    </source>
</reference>
<evidence type="ECO:0000259" key="6">
    <source>
        <dbReference type="PROSITE" id="PS51293"/>
    </source>
</evidence>
<feature type="compositionally biased region" description="Low complexity" evidence="4">
    <location>
        <begin position="261"/>
        <end position="272"/>
    </location>
</feature>
<feature type="compositionally biased region" description="Polar residues" evidence="4">
    <location>
        <begin position="578"/>
        <end position="587"/>
    </location>
</feature>
<evidence type="ECO:0008006" key="9">
    <source>
        <dbReference type="Google" id="ProtNLM"/>
    </source>
</evidence>
<dbReference type="InterPro" id="IPR017884">
    <property type="entry name" value="SANT_dom"/>
</dbReference>
<dbReference type="SUPFAM" id="SSF57903">
    <property type="entry name" value="FYVE/PHD zinc finger"/>
    <property type="match status" value="2"/>
</dbReference>
<dbReference type="Gene3D" id="3.30.40.10">
    <property type="entry name" value="Zinc/RING finger domain, C3HC4 (zinc finger)"/>
    <property type="match status" value="2"/>
</dbReference>
<dbReference type="Pfam" id="PF13832">
    <property type="entry name" value="zf-HC5HC2H_2"/>
    <property type="match status" value="1"/>
</dbReference>
<dbReference type="SMART" id="SM00717">
    <property type="entry name" value="SANT"/>
    <property type="match status" value="1"/>
</dbReference>
<accession>A0A0H2R6K9</accession>
<keyword evidence="3" id="KW-0862">Zinc</keyword>
<evidence type="ECO:0000256" key="1">
    <source>
        <dbReference type="ARBA" id="ARBA00022723"/>
    </source>
</evidence>
<dbReference type="FunCoup" id="A0A0H2R6K9">
    <property type="interactions" value="186"/>
</dbReference>
<dbReference type="GO" id="GO:0003682">
    <property type="term" value="F:chromatin binding"/>
    <property type="evidence" value="ECO:0007669"/>
    <property type="project" value="InterPro"/>
</dbReference>
<dbReference type="GO" id="GO:0036205">
    <property type="term" value="P:histone catabolic process"/>
    <property type="evidence" value="ECO:0007669"/>
    <property type="project" value="TreeGrafter"/>
</dbReference>
<dbReference type="PROSITE" id="PS51293">
    <property type="entry name" value="SANT"/>
    <property type="match status" value="1"/>
</dbReference>
<dbReference type="PANTHER" id="PTHR47672">
    <property type="entry name" value="E3 UBIQUITIN-PROTEIN LIGASE SNT2"/>
    <property type="match status" value="1"/>
</dbReference>
<dbReference type="InterPro" id="IPR009057">
    <property type="entry name" value="Homeodomain-like_sf"/>
</dbReference>
<evidence type="ECO:0000259" key="5">
    <source>
        <dbReference type="PROSITE" id="PS51038"/>
    </source>
</evidence>
<name>A0A0H2R6K9_9AGAM</name>
<dbReference type="InterPro" id="IPR011011">
    <property type="entry name" value="Znf_FYVE_PHD"/>
</dbReference>
<dbReference type="InterPro" id="IPR013083">
    <property type="entry name" value="Znf_RING/FYVE/PHD"/>
</dbReference>
<dbReference type="Proteomes" id="UP000053477">
    <property type="component" value="Unassembled WGS sequence"/>
</dbReference>
<sequence length="998" mass="111733">MSGTSASPTDSHSSEVHVTLKNGEQVRINDHVYCSPPWSIRDGTPYSVARIMEFLPPEDKRPRGTVKIDKGKGKSKEAFTRVRLAWYYRPSDVSDRAVADSRLLLAAIYSEVCDINHLRSKCYVMHKDKLADLSGWKKKPDHFYFHRLFDPYIKKEFEVLLSTNVRNLPAHIKEVLVLRYEYVVAEKEVTNELTDSLRLCQSCMEWCAHLESVQCARCKEHFHMSCVSPPLIAKPARGYGWTCAPCSRWHEDRVDSVDNVQTPQTQQSGSTGNRETTPKSTNVASAAPVISANASAQPISAKPARGRGRPRKEKPGMKQSSNEEDLKVKHYRMWPFRYFGMYTVAEDTLDADDLIFPRAAIRTGPKNQVTISPSADICRRQFKSASNAFPIELEERGGDSTIEVLGLIHEFNQPEVETLEALMLKLATRKDMTYSVDWLTEVIRRVSDAHKHGRGLETVNMRSSMRLEKWKKHDTRYTDREWNHDEIAAFEDGISQFGAELRSVRDEVGTRTMPEVVRFYGKWKNGKLREENVRLREPEAYTKSEIPRSGAASPANGASTQSTNDDDTSVVNIPASKPGSSSRTSTYCAACRTRDSPRWWKAPRSLSSEVLCEECGLNWRKYADLNARPTTREETALSGSAAPNGANGVGSGLAKLRPTEKRPLSPQNGQSGAKRIKISGASPTGTTPPPTTTQLRCLSCYKHGPAGKVLKCRECGFQVHAGVCGATVDRDDLDGWACELCQNDKTQDASLDSDCRLCPRPRPGSKPVPNPPSDTYLRACKPTEGHGWVHVLCAVFIPEVEFADTETLKPVEGLSTIPKHRWTTTDGGAVIRCANCPKEYHVSCAWKMGHKFGFELQPVKSSRRDITTMVSFKHDYGLMNAVVCCKEHSSYRREMHNICDTDDWGNTALEVYVRAYKQAGTAETHSLLRKARRLDQILSSTNGDASGSDSESNLSVDVECEDCHSQSSPSYHPHPKAGRGKYQCHRCFFKCADEKHRP</sequence>
<dbReference type="InterPro" id="IPR001965">
    <property type="entry name" value="Znf_PHD"/>
</dbReference>
<dbReference type="GO" id="GO:0048189">
    <property type="term" value="C:Lid2 complex"/>
    <property type="evidence" value="ECO:0007669"/>
    <property type="project" value="TreeGrafter"/>
</dbReference>
<dbReference type="InterPro" id="IPR043151">
    <property type="entry name" value="BAH_sf"/>
</dbReference>
<dbReference type="SUPFAM" id="SSF46689">
    <property type="entry name" value="Homeodomain-like"/>
    <property type="match status" value="1"/>
</dbReference>
<dbReference type="OrthoDB" id="336088at2759"/>
<dbReference type="Gene3D" id="2.30.30.490">
    <property type="match status" value="1"/>
</dbReference>
<keyword evidence="8" id="KW-1185">Reference proteome</keyword>
<dbReference type="InterPro" id="IPR001005">
    <property type="entry name" value="SANT/Myb"/>
</dbReference>
<feature type="region of interest" description="Disordered" evidence="4">
    <location>
        <begin position="534"/>
        <end position="588"/>
    </location>
</feature>
<dbReference type="InterPro" id="IPR001025">
    <property type="entry name" value="BAH_dom"/>
</dbReference>
<dbReference type="InterPro" id="IPR019787">
    <property type="entry name" value="Znf_PHD-finger"/>
</dbReference>
<keyword evidence="2" id="KW-0863">Zinc-finger</keyword>
<dbReference type="SMART" id="SM00439">
    <property type="entry name" value="BAH"/>
    <property type="match status" value="1"/>
</dbReference>
<feature type="domain" description="SANT" evidence="6">
    <location>
        <begin position="479"/>
        <end position="532"/>
    </location>
</feature>
<gene>
    <name evidence="7" type="ORF">SCHPADRAFT_945298</name>
</gene>
<evidence type="ECO:0000256" key="3">
    <source>
        <dbReference type="ARBA" id="ARBA00022833"/>
    </source>
</evidence>
<dbReference type="STRING" id="27342.A0A0H2R6K9"/>